<dbReference type="eggNOG" id="COG0225">
    <property type="taxonomic scope" value="Bacteria"/>
</dbReference>
<keyword evidence="2" id="KW-0511">Multifunctional enzyme</keyword>
<dbReference type="EC" id="1.8.4.11" evidence="6"/>
<dbReference type="InterPro" id="IPR011057">
    <property type="entry name" value="Mss4-like_sf"/>
</dbReference>
<dbReference type="STRING" id="1437606.BBOH_0917"/>
<dbReference type="Gene3D" id="3.30.1060.10">
    <property type="entry name" value="Peptide methionine sulphoxide reductase MsrA"/>
    <property type="match status" value="1"/>
</dbReference>
<dbReference type="AlphaFoldDB" id="A0A086ZGL9"/>
<dbReference type="GO" id="GO:0033743">
    <property type="term" value="F:peptide-methionine (R)-S-oxide reductase activity"/>
    <property type="evidence" value="ECO:0007669"/>
    <property type="project" value="UniProtKB-EC"/>
</dbReference>
<dbReference type="RefSeq" id="WP_044098198.1">
    <property type="nucleotide sequence ID" value="NZ_JDUS01000006.1"/>
</dbReference>
<comment type="catalytic activity">
    <reaction evidence="5 6">
        <text>[thioredoxin]-disulfide + L-methionine + H2O = L-methionine (S)-S-oxide + [thioredoxin]-dithiol</text>
        <dbReference type="Rhea" id="RHEA:19993"/>
        <dbReference type="Rhea" id="RHEA-COMP:10698"/>
        <dbReference type="Rhea" id="RHEA-COMP:10700"/>
        <dbReference type="ChEBI" id="CHEBI:15377"/>
        <dbReference type="ChEBI" id="CHEBI:29950"/>
        <dbReference type="ChEBI" id="CHEBI:50058"/>
        <dbReference type="ChEBI" id="CHEBI:57844"/>
        <dbReference type="ChEBI" id="CHEBI:58772"/>
        <dbReference type="EC" id="1.8.4.11"/>
    </reaction>
</comment>
<gene>
    <name evidence="6" type="primary">msrA</name>
    <name evidence="8" type="ORF">BBOH_0917</name>
</gene>
<dbReference type="PANTHER" id="PTHR42799">
    <property type="entry name" value="MITOCHONDRIAL PEPTIDE METHIONINE SULFOXIDE REDUCTASE"/>
    <property type="match status" value="1"/>
</dbReference>
<evidence type="ECO:0000256" key="3">
    <source>
        <dbReference type="ARBA" id="ARBA00047806"/>
    </source>
</evidence>
<dbReference type="GO" id="GO:0034599">
    <property type="term" value="P:cellular response to oxidative stress"/>
    <property type="evidence" value="ECO:0007669"/>
    <property type="project" value="TreeGrafter"/>
</dbReference>
<proteinExistence type="inferred from homology"/>
<evidence type="ECO:0000256" key="5">
    <source>
        <dbReference type="ARBA" id="ARBA00048782"/>
    </source>
</evidence>
<reference evidence="8 9" key="1">
    <citation type="submission" date="2014-03" db="EMBL/GenBank/DDBJ databases">
        <title>Genomics of Bifidobacteria.</title>
        <authorList>
            <person name="Ventura M."/>
            <person name="Milani C."/>
            <person name="Lugli G.A."/>
        </authorList>
    </citation>
    <scope>NUCLEOTIDE SEQUENCE [LARGE SCALE GENOMIC DNA]</scope>
    <source>
        <strain evidence="8 9">DSM 22767</strain>
    </source>
</reference>
<dbReference type="GO" id="GO:0033744">
    <property type="term" value="F:L-methionine:thioredoxin-disulfide S-oxidoreductase activity"/>
    <property type="evidence" value="ECO:0007669"/>
    <property type="project" value="RHEA"/>
</dbReference>
<keyword evidence="9" id="KW-1185">Reference proteome</keyword>
<accession>A0A086ZGL9</accession>
<dbReference type="NCBIfam" id="TIGR00401">
    <property type="entry name" value="msrA"/>
    <property type="match status" value="1"/>
</dbReference>
<dbReference type="GO" id="GO:0005737">
    <property type="term" value="C:cytoplasm"/>
    <property type="evidence" value="ECO:0007669"/>
    <property type="project" value="TreeGrafter"/>
</dbReference>
<dbReference type="EMBL" id="JGYP01000002">
    <property type="protein sequence ID" value="KFI45669.1"/>
    <property type="molecule type" value="Genomic_DNA"/>
</dbReference>
<evidence type="ECO:0000256" key="4">
    <source>
        <dbReference type="ARBA" id="ARBA00048488"/>
    </source>
</evidence>
<organism evidence="8 9">
    <name type="scientific">Bifidobacterium bohemicum DSM 22767</name>
    <dbReference type="NCBI Taxonomy" id="1437606"/>
    <lineage>
        <taxon>Bacteria</taxon>
        <taxon>Bacillati</taxon>
        <taxon>Actinomycetota</taxon>
        <taxon>Actinomycetes</taxon>
        <taxon>Bifidobacteriales</taxon>
        <taxon>Bifidobacteriaceae</taxon>
        <taxon>Bifidobacterium</taxon>
    </lineage>
</organism>
<comment type="catalytic activity">
    <reaction evidence="4">
        <text>L-methionyl-[protein] + [thioredoxin]-disulfide + H2O = L-methionyl-(R)-S-oxide-[protein] + [thioredoxin]-dithiol</text>
        <dbReference type="Rhea" id="RHEA:24164"/>
        <dbReference type="Rhea" id="RHEA-COMP:10698"/>
        <dbReference type="Rhea" id="RHEA-COMP:10700"/>
        <dbReference type="Rhea" id="RHEA-COMP:12313"/>
        <dbReference type="Rhea" id="RHEA-COMP:12314"/>
        <dbReference type="ChEBI" id="CHEBI:15377"/>
        <dbReference type="ChEBI" id="CHEBI:16044"/>
        <dbReference type="ChEBI" id="CHEBI:29950"/>
        <dbReference type="ChEBI" id="CHEBI:45764"/>
        <dbReference type="ChEBI" id="CHEBI:50058"/>
        <dbReference type="EC" id="1.8.4.12"/>
    </reaction>
</comment>
<keyword evidence="1 6" id="KW-0560">Oxidoreductase</keyword>
<comment type="catalytic activity">
    <reaction evidence="3 6">
        <text>L-methionyl-[protein] + [thioredoxin]-disulfide + H2O = L-methionyl-(S)-S-oxide-[protein] + [thioredoxin]-dithiol</text>
        <dbReference type="Rhea" id="RHEA:14217"/>
        <dbReference type="Rhea" id="RHEA-COMP:10698"/>
        <dbReference type="Rhea" id="RHEA-COMP:10700"/>
        <dbReference type="Rhea" id="RHEA-COMP:12313"/>
        <dbReference type="Rhea" id="RHEA-COMP:12315"/>
        <dbReference type="ChEBI" id="CHEBI:15377"/>
        <dbReference type="ChEBI" id="CHEBI:16044"/>
        <dbReference type="ChEBI" id="CHEBI:29950"/>
        <dbReference type="ChEBI" id="CHEBI:44120"/>
        <dbReference type="ChEBI" id="CHEBI:50058"/>
        <dbReference type="EC" id="1.8.4.11"/>
    </reaction>
</comment>
<comment type="caution">
    <text evidence="8">The sequence shown here is derived from an EMBL/GenBank/DDBJ whole genome shotgun (WGS) entry which is preliminary data.</text>
</comment>
<dbReference type="Proteomes" id="UP000029096">
    <property type="component" value="Unassembled WGS sequence"/>
</dbReference>
<feature type="active site" evidence="6">
    <location>
        <position position="25"/>
    </location>
</feature>
<name>A0A086ZGL9_9BIFI</name>
<dbReference type="eggNOG" id="COG0229">
    <property type="taxonomic scope" value="Bacteria"/>
</dbReference>
<protein>
    <recommendedName>
        <fullName evidence="6">Peptide methionine sulfoxide reductase MsrA</fullName>
        <shortName evidence="6">Protein-methionine-S-oxide reductase</shortName>
        <ecNumber evidence="6">1.8.4.11</ecNumber>
    </recommendedName>
    <alternativeName>
        <fullName evidence="6">Peptide-methionine (S)-S-oxide reductase</fullName>
        <shortName evidence="6">Peptide Met(O) reductase</shortName>
    </alternativeName>
</protein>
<dbReference type="SUPFAM" id="SSF55068">
    <property type="entry name" value="Peptide methionine sulfoxide reductase"/>
    <property type="match status" value="1"/>
</dbReference>
<dbReference type="PROSITE" id="PS51790">
    <property type="entry name" value="MSRB"/>
    <property type="match status" value="1"/>
</dbReference>
<dbReference type="InterPro" id="IPR050162">
    <property type="entry name" value="MsrA_MetSO_reductase"/>
</dbReference>
<dbReference type="PANTHER" id="PTHR42799:SF2">
    <property type="entry name" value="MITOCHONDRIAL PEPTIDE METHIONINE SULFOXIDE REDUCTASE"/>
    <property type="match status" value="1"/>
</dbReference>
<comment type="function">
    <text evidence="6">Has an important function as a repair enzyme for proteins that have been inactivated by oxidation. Catalyzes the reversible oxidation-reduction of methionine sulfoxide in proteins to methionine.</text>
</comment>
<evidence type="ECO:0000313" key="8">
    <source>
        <dbReference type="EMBL" id="KFI45669.1"/>
    </source>
</evidence>
<dbReference type="Pfam" id="PF01641">
    <property type="entry name" value="SelR"/>
    <property type="match status" value="1"/>
</dbReference>
<dbReference type="SUPFAM" id="SSF51316">
    <property type="entry name" value="Mss4-like"/>
    <property type="match status" value="1"/>
</dbReference>
<dbReference type="NCBIfam" id="TIGR00357">
    <property type="entry name" value="peptide-methionine (R)-S-oxide reductase MsrB"/>
    <property type="match status" value="1"/>
</dbReference>
<dbReference type="Pfam" id="PF01625">
    <property type="entry name" value="PMSR"/>
    <property type="match status" value="1"/>
</dbReference>
<dbReference type="GO" id="GO:0008113">
    <property type="term" value="F:peptide-methionine (S)-S-oxide reductase activity"/>
    <property type="evidence" value="ECO:0007669"/>
    <property type="project" value="UniProtKB-UniRule"/>
</dbReference>
<dbReference type="InterPro" id="IPR036509">
    <property type="entry name" value="Met_Sox_Rdtase_MsrA_sf"/>
</dbReference>
<comment type="similarity">
    <text evidence="6">Belongs to the MsrA Met sulfoxide reductase family.</text>
</comment>
<evidence type="ECO:0000259" key="7">
    <source>
        <dbReference type="PROSITE" id="PS51790"/>
    </source>
</evidence>
<dbReference type="InterPro" id="IPR002569">
    <property type="entry name" value="Met_Sox_Rdtase_MsrA_dom"/>
</dbReference>
<dbReference type="InterPro" id="IPR002579">
    <property type="entry name" value="Met_Sox_Rdtase_MsrB_dom"/>
</dbReference>
<feature type="domain" description="MsrB" evidence="7">
    <location>
        <begin position="183"/>
        <end position="307"/>
    </location>
</feature>
<sequence>MAQPINSVTPIPSSSLSTAYMAGGCFWGIERYFQALDGVIDTQVGYAQSKLPNPSYEQVCSGTTDAAETVRVEFDPQVLPLRTLTLLFLDVIDPFSIDRQGHDEGRQYRTGMFFTNDDQHSCYLKAKDELTKLSGKRVEVLVEGLRNFYPAEKVHQDYLMKNPSGYCHIPITKIAKAPQRQTMIERIWQLSPEQYQVSQLSATERPFINAYDQTFADGIYVDVVSGQPLFASTDKFDSGCGWPAFSKPIQSDSLTAHKDLSLSSQTRVEVRSAESGIHLGHVFDDGPAAGGGLRYCINSASLRFIPRADMEQEGYAEHLPLLDNEDNPER</sequence>
<evidence type="ECO:0000256" key="1">
    <source>
        <dbReference type="ARBA" id="ARBA00023002"/>
    </source>
</evidence>
<evidence type="ECO:0000256" key="2">
    <source>
        <dbReference type="ARBA" id="ARBA00023268"/>
    </source>
</evidence>
<dbReference type="Gene3D" id="2.170.150.20">
    <property type="entry name" value="Peptide methionine sulfoxide reductase"/>
    <property type="match status" value="1"/>
</dbReference>
<evidence type="ECO:0000256" key="6">
    <source>
        <dbReference type="HAMAP-Rule" id="MF_01401"/>
    </source>
</evidence>
<evidence type="ECO:0000313" key="9">
    <source>
        <dbReference type="Proteomes" id="UP000029096"/>
    </source>
</evidence>
<dbReference type="HAMAP" id="MF_01401">
    <property type="entry name" value="MsrA"/>
    <property type="match status" value="1"/>
</dbReference>